<keyword evidence="2" id="KW-0472">Membrane</keyword>
<organism evidence="3 4">
    <name type="scientific">Penicillium freii</name>
    <dbReference type="NCBI Taxonomy" id="48697"/>
    <lineage>
        <taxon>Eukaryota</taxon>
        <taxon>Fungi</taxon>
        <taxon>Dikarya</taxon>
        <taxon>Ascomycota</taxon>
        <taxon>Pezizomycotina</taxon>
        <taxon>Eurotiomycetes</taxon>
        <taxon>Eurotiomycetidae</taxon>
        <taxon>Eurotiales</taxon>
        <taxon>Aspergillaceae</taxon>
        <taxon>Penicillium</taxon>
    </lineage>
</organism>
<proteinExistence type="predicted"/>
<protein>
    <recommendedName>
        <fullName evidence="5">Receptor L-domain domain-containing protein</fullName>
    </recommendedName>
</protein>
<accession>A0A124GS10</accession>
<dbReference type="EMBL" id="LLXE01000086">
    <property type="protein sequence ID" value="KUM62958.1"/>
    <property type="molecule type" value="Genomic_DNA"/>
</dbReference>
<keyword evidence="4" id="KW-1185">Reference proteome</keyword>
<feature type="transmembrane region" description="Helical" evidence="2">
    <location>
        <begin position="245"/>
        <end position="265"/>
    </location>
</feature>
<keyword evidence="2" id="KW-1133">Transmembrane helix</keyword>
<dbReference type="Proteomes" id="UP000055045">
    <property type="component" value="Unassembled WGS sequence"/>
</dbReference>
<dbReference type="STRING" id="48697.A0A124GS10"/>
<evidence type="ECO:0000256" key="1">
    <source>
        <dbReference type="SAM" id="MobiDB-lite"/>
    </source>
</evidence>
<evidence type="ECO:0000313" key="4">
    <source>
        <dbReference type="Proteomes" id="UP000055045"/>
    </source>
</evidence>
<evidence type="ECO:0008006" key="5">
    <source>
        <dbReference type="Google" id="ProtNLM"/>
    </source>
</evidence>
<keyword evidence="2" id="KW-0812">Transmembrane</keyword>
<dbReference type="Gene3D" id="3.80.20.20">
    <property type="entry name" value="Receptor L-domain"/>
    <property type="match status" value="1"/>
</dbReference>
<feature type="compositionally biased region" description="Low complexity" evidence="1">
    <location>
        <begin position="275"/>
        <end position="290"/>
    </location>
</feature>
<reference evidence="3 4" key="1">
    <citation type="submission" date="2015-10" db="EMBL/GenBank/DDBJ databases">
        <title>Genome sequencing of Penicillium freii.</title>
        <authorList>
            <person name="Nguyen H.D."/>
            <person name="Visagie C.M."/>
            <person name="Seifert K.A."/>
        </authorList>
    </citation>
    <scope>NUCLEOTIDE SEQUENCE [LARGE SCALE GENOMIC DNA]</scope>
    <source>
        <strain evidence="3 4">DAOM 242723</strain>
    </source>
</reference>
<dbReference type="AlphaFoldDB" id="A0A124GS10"/>
<gene>
    <name evidence="3" type="ORF">ACN42_g4144</name>
</gene>
<name>A0A124GS10_PENFR</name>
<dbReference type="InterPro" id="IPR036941">
    <property type="entry name" value="Rcpt_L-dom_sf"/>
</dbReference>
<sequence length="368" mass="38858">MLSHLWGSSKKVFDFHGLPLPGTNLGRTSGIKSNWGFAYLPVRMIVIYLLAIASAWQRAVADSDACSSSVTISSQSDADMLRSCDTFDGSITISPSTNGLITLNNVEEIKGALIAEGASELTGLLAPDLDSVKGGITLSNLNSLTTITMGALSEVSSAIIITGNPNLKTLEFQDLEKVEGQLELAGSFDSVSLPSLDQVKGQTTIIGSSSMLCSALDSLKSHKVFRSGYVCSSGSSGLSPGAKGGIAVGVIVAVLLLVLLLWFMLRRRRQRQRTRGVQSTIPPSSTLSTTVGHGEKALISQGSISPQQESLRSEEPQTLLPRKPVGSAILLDGRSVYEAGNGSTPVHEYHELDAGPVFGSHQRPIHAN</sequence>
<feature type="region of interest" description="Disordered" evidence="1">
    <location>
        <begin position="273"/>
        <end position="292"/>
    </location>
</feature>
<evidence type="ECO:0000256" key="2">
    <source>
        <dbReference type="SAM" id="Phobius"/>
    </source>
</evidence>
<comment type="caution">
    <text evidence="3">The sequence shown here is derived from an EMBL/GenBank/DDBJ whole genome shotgun (WGS) entry which is preliminary data.</text>
</comment>
<dbReference type="SUPFAM" id="SSF52058">
    <property type="entry name" value="L domain-like"/>
    <property type="match status" value="1"/>
</dbReference>
<evidence type="ECO:0000313" key="3">
    <source>
        <dbReference type="EMBL" id="KUM62958.1"/>
    </source>
</evidence>